<evidence type="ECO:0000256" key="2">
    <source>
        <dbReference type="SAM" id="SignalP"/>
    </source>
</evidence>
<evidence type="ECO:0000313" key="3">
    <source>
        <dbReference type="EMBL" id="KAL0266662.1"/>
    </source>
</evidence>
<name>A0AAW2HA98_9NEOP</name>
<dbReference type="EMBL" id="JARGDH010000005">
    <property type="protein sequence ID" value="KAL0266662.1"/>
    <property type="molecule type" value="Genomic_DNA"/>
</dbReference>
<feature type="region of interest" description="Disordered" evidence="1">
    <location>
        <begin position="124"/>
        <end position="159"/>
    </location>
</feature>
<keyword evidence="2" id="KW-0732">Signal</keyword>
<sequence>MYAPCSSLFVFVTIVTLQTVLTEVTEKKKTDRLDATLISLPINSKFWNPQLDDETNMELIGIQYLDDSNKTVIEITDKSARVSDKFKDVEKNWTSTIFARPRRGDRFFVWGLLNLLKPWSNTGAPEASFRGHPKDITKGEKPREESRPPLTGGCSPREGNDELSQIVSVVNSMRILISTLLLALTGSKKESKCSNGDELTNSFIPAGLQVSNHYLAQLQWPLNAENVTSAVGRVNGTLTPLVPVIVITYNTENSSSSEETRKTIKRLEKLTTALAAEASDQGLAECRGFTADLMRQLEKASKSTSREQLSFVLKKIMNGSMKNSTTKILVKGVLMEIEDLDSQLSRDLQNVEPLRYLSDLE</sequence>
<feature type="compositionally biased region" description="Basic and acidic residues" evidence="1">
    <location>
        <begin position="132"/>
        <end position="147"/>
    </location>
</feature>
<organism evidence="3">
    <name type="scientific">Menopon gallinae</name>
    <name type="common">poultry shaft louse</name>
    <dbReference type="NCBI Taxonomy" id="328185"/>
    <lineage>
        <taxon>Eukaryota</taxon>
        <taxon>Metazoa</taxon>
        <taxon>Ecdysozoa</taxon>
        <taxon>Arthropoda</taxon>
        <taxon>Hexapoda</taxon>
        <taxon>Insecta</taxon>
        <taxon>Pterygota</taxon>
        <taxon>Neoptera</taxon>
        <taxon>Paraneoptera</taxon>
        <taxon>Psocodea</taxon>
        <taxon>Troctomorpha</taxon>
        <taxon>Phthiraptera</taxon>
        <taxon>Amblycera</taxon>
        <taxon>Menoponidae</taxon>
        <taxon>Menopon</taxon>
    </lineage>
</organism>
<feature type="chain" id="PRO_5043867491" evidence="2">
    <location>
        <begin position="23"/>
        <end position="361"/>
    </location>
</feature>
<gene>
    <name evidence="3" type="ORF">PYX00_009145</name>
</gene>
<accession>A0AAW2HA98</accession>
<reference evidence="3" key="1">
    <citation type="journal article" date="2024" name="Gigascience">
        <title>Chromosome-level genome of the poultry shaft louse Menopon gallinae provides insight into the host-switching and adaptive evolution of parasitic lice.</title>
        <authorList>
            <person name="Xu Y."/>
            <person name="Ma L."/>
            <person name="Liu S."/>
            <person name="Liang Y."/>
            <person name="Liu Q."/>
            <person name="He Z."/>
            <person name="Tian L."/>
            <person name="Duan Y."/>
            <person name="Cai W."/>
            <person name="Li H."/>
            <person name="Song F."/>
        </authorList>
    </citation>
    <scope>NUCLEOTIDE SEQUENCE</scope>
    <source>
        <strain evidence="3">Cailab_2023a</strain>
    </source>
</reference>
<dbReference type="AlphaFoldDB" id="A0AAW2HA98"/>
<protein>
    <submittedName>
        <fullName evidence="3">Uncharacterized protein</fullName>
    </submittedName>
</protein>
<evidence type="ECO:0000256" key="1">
    <source>
        <dbReference type="SAM" id="MobiDB-lite"/>
    </source>
</evidence>
<feature type="signal peptide" evidence="2">
    <location>
        <begin position="1"/>
        <end position="22"/>
    </location>
</feature>
<proteinExistence type="predicted"/>
<comment type="caution">
    <text evidence="3">The sequence shown here is derived from an EMBL/GenBank/DDBJ whole genome shotgun (WGS) entry which is preliminary data.</text>
</comment>